<evidence type="ECO:0000259" key="3">
    <source>
        <dbReference type="Pfam" id="PF24883"/>
    </source>
</evidence>
<dbReference type="Proteomes" id="UP001465976">
    <property type="component" value="Unassembled WGS sequence"/>
</dbReference>
<dbReference type="SUPFAM" id="SSF52540">
    <property type="entry name" value="P-loop containing nucleoside triphosphate hydrolases"/>
    <property type="match status" value="1"/>
</dbReference>
<gene>
    <name evidence="4" type="ORF">V5O48_012700</name>
</gene>
<dbReference type="InterPro" id="IPR027417">
    <property type="entry name" value="P-loop_NTPase"/>
</dbReference>
<dbReference type="Gene3D" id="3.40.50.300">
    <property type="entry name" value="P-loop containing nucleotide triphosphate hydrolases"/>
    <property type="match status" value="1"/>
</dbReference>
<dbReference type="EMBL" id="JBAHYK010001155">
    <property type="protein sequence ID" value="KAL0569271.1"/>
    <property type="molecule type" value="Genomic_DNA"/>
</dbReference>
<evidence type="ECO:0000313" key="4">
    <source>
        <dbReference type="EMBL" id="KAL0569271.1"/>
    </source>
</evidence>
<evidence type="ECO:0000256" key="1">
    <source>
        <dbReference type="ARBA" id="ARBA00022737"/>
    </source>
</evidence>
<comment type="caution">
    <text evidence="4">The sequence shown here is derived from an EMBL/GenBank/DDBJ whole genome shotgun (WGS) entry which is preliminary data.</text>
</comment>
<feature type="compositionally biased region" description="Polar residues" evidence="2">
    <location>
        <begin position="36"/>
        <end position="52"/>
    </location>
</feature>
<feature type="compositionally biased region" description="Polar residues" evidence="2">
    <location>
        <begin position="1"/>
        <end position="28"/>
    </location>
</feature>
<dbReference type="PANTHER" id="PTHR10039:SF17">
    <property type="entry name" value="FUNGAL STAND N-TERMINAL GOODBYE DOMAIN-CONTAINING PROTEIN-RELATED"/>
    <property type="match status" value="1"/>
</dbReference>
<dbReference type="InterPro" id="IPR056884">
    <property type="entry name" value="NPHP3-like_N"/>
</dbReference>
<feature type="region of interest" description="Disordered" evidence="2">
    <location>
        <begin position="1"/>
        <end position="54"/>
    </location>
</feature>
<feature type="region of interest" description="Disordered" evidence="2">
    <location>
        <begin position="215"/>
        <end position="235"/>
    </location>
</feature>
<reference evidence="4 5" key="1">
    <citation type="submission" date="2024-02" db="EMBL/GenBank/DDBJ databases">
        <title>A draft genome for the cacao thread blight pathogen Marasmius crinis-equi.</title>
        <authorList>
            <person name="Cohen S.P."/>
            <person name="Baruah I.K."/>
            <person name="Amoako-Attah I."/>
            <person name="Bukari Y."/>
            <person name="Meinhardt L.W."/>
            <person name="Bailey B.A."/>
        </authorList>
    </citation>
    <scope>NUCLEOTIDE SEQUENCE [LARGE SCALE GENOMIC DNA]</scope>
    <source>
        <strain evidence="4 5">GH-76</strain>
    </source>
</reference>
<sequence>MSSVAERSGSLDEQSIITNNPLNRSNLSPEKEPSDDISTNRDPGNSRTSITIDSVRPSGNIKTRVKSFVLAINYNGNNSSRTRWDSREGSWDPRLQILPENPVHIELRRTSCLSRLGIRKTRFAYGTLDCDDFEEAVLSGKKEIRKDITLTGGGYMSDSLPLTFKIAVHASPAEPVPIEPQIYNAATVDGVRAVPQIVVSDDQGQSATSMGVYGTHNASPSSISPTRPPTPHKAELAPQDAYSINVTSDDQGPTTTSVKDVYDSRNASASLISLVPTRPPTPSPHLDTVSSYSGVAKSAGDTVGKVLTTIQPIADFLDQLAKVHPIAEVTWLVCSSAYKVILAQHKRDQEIVDLYDEMIGVYECATKDDMLNRKDQFSALFTAMIDQSVDCCVFIANYSSDGYLKRLLGNINASEKIRMFREAFQRLKSDFNDAQIRSTTFMMQGVSDVLVGLRPHIESVDRSEQLRVLKTIELKPRESCLPKTRQETLRKIIDWTMQGKESILWISGVAGCGKSSVMATLNDYFISLPHSRLATYIRFDRFALNDPSVFVCTLAYQLAMFDSRIGASISRVVETQPRICNHTQLSEQFRVLVRGPLTVDSAVQDEGPVVILIDGLDECMQQPGGSHSFHQLLSLLSNPKTFEDFPFLRFIIASRPEGPIRQEFDGKEHVHHFPLDITTDETLADIRQYLFSKFKGLYKKNPAFEKVCLSEDIHFLSVRASGLFIWAVTAFRFLEIHPTRQRLREVLALTPPRDAVTALTDLYTIILSVLFKEGQTTQELVCAVFGFVLAFKTVRSSLNTELPTDPSLTPLVLSGLLSNTGYDVNAENILPFLSKLASIIPGDLGHDQPIIFLHKSFDDFLLDPVRSKEYYVNSLEWERRFADACVSTARFNILRKDPEYSDTFHFANYYWLITGIKVRDDITTTRYFLDMVRRHLLRWLYVVRKGTSEDIGIDRHLRNILMVCRDGVKWRLDTIKHMEDSEVALLQQLKELFAFLSRDLPLAELFQAFFHFLCHQSSSSPLYTLYVPRFTQWANGSADFDQINKVIENGDLQRFAAYEDEIDHQDVDIVNFDCNSDRCSGCSCPRYSGSSKTHGRWLAAILEDTSVIAEVLKKLSGMLRKKHELDEKLVDLIVSMNQLYGCAIVQDALNNYNILQVLFDAMIHQTVECFLVISNYVSDGYFSEIYSMFVFAIPTMVLTRIWTGHMTTVSENFERFKLSFEQLNTRFNSDLLHINTVINMEAKDLVVGLHESIQQRGNETL</sequence>
<organism evidence="4 5">
    <name type="scientific">Marasmius crinis-equi</name>
    <dbReference type="NCBI Taxonomy" id="585013"/>
    <lineage>
        <taxon>Eukaryota</taxon>
        <taxon>Fungi</taxon>
        <taxon>Dikarya</taxon>
        <taxon>Basidiomycota</taxon>
        <taxon>Agaricomycotina</taxon>
        <taxon>Agaricomycetes</taxon>
        <taxon>Agaricomycetidae</taxon>
        <taxon>Agaricales</taxon>
        <taxon>Marasmiineae</taxon>
        <taxon>Marasmiaceae</taxon>
        <taxon>Marasmius</taxon>
    </lineage>
</organism>
<evidence type="ECO:0000313" key="5">
    <source>
        <dbReference type="Proteomes" id="UP001465976"/>
    </source>
</evidence>
<proteinExistence type="predicted"/>
<evidence type="ECO:0000256" key="2">
    <source>
        <dbReference type="SAM" id="MobiDB-lite"/>
    </source>
</evidence>
<keyword evidence="1" id="KW-0677">Repeat</keyword>
<dbReference type="PANTHER" id="PTHR10039">
    <property type="entry name" value="AMELOGENIN"/>
    <property type="match status" value="1"/>
</dbReference>
<name>A0ABR3F236_9AGAR</name>
<feature type="domain" description="Nephrocystin 3-like N-terminal" evidence="3">
    <location>
        <begin position="492"/>
        <end position="655"/>
    </location>
</feature>
<accession>A0ABR3F236</accession>
<dbReference type="Pfam" id="PF24883">
    <property type="entry name" value="NPHP3_N"/>
    <property type="match status" value="1"/>
</dbReference>
<protein>
    <recommendedName>
        <fullName evidence="3">Nephrocystin 3-like N-terminal domain-containing protein</fullName>
    </recommendedName>
</protein>
<keyword evidence="5" id="KW-1185">Reference proteome</keyword>